<reference evidence="2" key="1">
    <citation type="submission" date="2012-11" db="EMBL/GenBank/DDBJ databases">
        <authorList>
            <person name="Lucero-Rivera Y.E."/>
            <person name="Tovar-Ramirez D."/>
        </authorList>
    </citation>
    <scope>NUCLEOTIDE SEQUENCE [LARGE SCALE GENOMIC DNA]</scope>
    <source>
        <strain evidence="2">Araruama</strain>
    </source>
</reference>
<proteinExistence type="predicted"/>
<sequence length="183" mass="21309">MNYQSLYDFSREWNFTINQLIGLDIQKHQWHYRQSGQLAATGFSYCIVLPPDLSIGVTLNQWNNDIFKNKWLQEYHHTTTGTLGGAPLKIIEHRKIHNSLRGVNFNLGILWDINNDLSLGFVFKSPFKATVENRLEQYSEMVTPMPDVDYKSPSTTNDLYMPLSIGIGFLYRFSAKWFMTFDL</sequence>
<protein>
    <submittedName>
        <fullName evidence="1">Uncharacterized protein</fullName>
    </submittedName>
</protein>
<dbReference type="Proteomes" id="UP000189670">
    <property type="component" value="Unassembled WGS sequence"/>
</dbReference>
<name>A0A1V1NWP9_9BACT</name>
<dbReference type="AlphaFoldDB" id="A0A1V1NWP9"/>
<dbReference type="Gene3D" id="2.40.160.60">
    <property type="entry name" value="Outer membrane protein transport protein (OMPP1/FadL/TodX)"/>
    <property type="match status" value="1"/>
</dbReference>
<dbReference type="EMBL" id="ATBP01001625">
    <property type="protein sequence ID" value="ETR66981.1"/>
    <property type="molecule type" value="Genomic_DNA"/>
</dbReference>
<organism evidence="1 2">
    <name type="scientific">Candidatus Magnetoglobus multicellularis str. Araruama</name>
    <dbReference type="NCBI Taxonomy" id="890399"/>
    <lineage>
        <taxon>Bacteria</taxon>
        <taxon>Pseudomonadati</taxon>
        <taxon>Thermodesulfobacteriota</taxon>
        <taxon>Desulfobacteria</taxon>
        <taxon>Desulfobacterales</taxon>
        <taxon>Desulfobacteraceae</taxon>
        <taxon>Candidatus Magnetoglobus</taxon>
    </lineage>
</organism>
<gene>
    <name evidence="1" type="ORF">OMM_12105</name>
</gene>
<comment type="caution">
    <text evidence="1">The sequence shown here is derived from an EMBL/GenBank/DDBJ whole genome shotgun (WGS) entry which is preliminary data.</text>
</comment>
<evidence type="ECO:0000313" key="2">
    <source>
        <dbReference type="Proteomes" id="UP000189670"/>
    </source>
</evidence>
<dbReference type="SUPFAM" id="SSF56935">
    <property type="entry name" value="Porins"/>
    <property type="match status" value="1"/>
</dbReference>
<feature type="non-terminal residue" evidence="1">
    <location>
        <position position="183"/>
    </location>
</feature>
<evidence type="ECO:0000313" key="1">
    <source>
        <dbReference type="EMBL" id="ETR66981.1"/>
    </source>
</evidence>
<accession>A0A1V1NWP9</accession>